<protein>
    <recommendedName>
        <fullName evidence="4">DUF4197 domain-containing protein</fullName>
    </recommendedName>
</protein>
<evidence type="ECO:0000313" key="2">
    <source>
        <dbReference type="EMBL" id="MDP9901346.1"/>
    </source>
</evidence>
<evidence type="ECO:0000256" key="1">
    <source>
        <dbReference type="SAM" id="SignalP"/>
    </source>
</evidence>
<feature type="chain" id="PRO_5046470572" description="DUF4197 domain-containing protein" evidence="1">
    <location>
        <begin position="28"/>
        <end position="234"/>
    </location>
</feature>
<dbReference type="Proteomes" id="UP001226867">
    <property type="component" value="Unassembled WGS sequence"/>
</dbReference>
<keyword evidence="1" id="KW-0732">Signal</keyword>
<dbReference type="Pfam" id="PF13852">
    <property type="entry name" value="DUF4197"/>
    <property type="match status" value="1"/>
</dbReference>
<name>A0ABT9SAF6_9BURK</name>
<comment type="caution">
    <text evidence="2">The sequence shown here is derived from an EMBL/GenBank/DDBJ whole genome shotgun (WGS) entry which is preliminary data.</text>
</comment>
<keyword evidence="3" id="KW-1185">Reference proteome</keyword>
<gene>
    <name evidence="2" type="ORF">J2W36_003612</name>
</gene>
<reference evidence="2 3" key="1">
    <citation type="submission" date="2023-07" db="EMBL/GenBank/DDBJ databases">
        <title>Sorghum-associated microbial communities from plants grown in Nebraska, USA.</title>
        <authorList>
            <person name="Schachtman D."/>
        </authorList>
    </citation>
    <scope>NUCLEOTIDE SEQUENCE [LARGE SCALE GENOMIC DNA]</scope>
    <source>
        <strain evidence="2 3">DS1607</strain>
    </source>
</reference>
<proteinExistence type="predicted"/>
<accession>A0ABT9SAF6</accession>
<dbReference type="EMBL" id="JAUSRO010000011">
    <property type="protein sequence ID" value="MDP9901346.1"/>
    <property type="molecule type" value="Genomic_DNA"/>
</dbReference>
<dbReference type="RefSeq" id="WP_307691110.1">
    <property type="nucleotide sequence ID" value="NZ_JAUSRO010000011.1"/>
</dbReference>
<dbReference type="InterPro" id="IPR025245">
    <property type="entry name" value="DUF4197"/>
</dbReference>
<organism evidence="2 3">
    <name type="scientific">Variovorax ginsengisoli</name>
    <dbReference type="NCBI Taxonomy" id="363844"/>
    <lineage>
        <taxon>Bacteria</taxon>
        <taxon>Pseudomonadati</taxon>
        <taxon>Pseudomonadota</taxon>
        <taxon>Betaproteobacteria</taxon>
        <taxon>Burkholderiales</taxon>
        <taxon>Comamonadaceae</taxon>
        <taxon>Variovorax</taxon>
    </lineage>
</organism>
<sequence>MERRNFTSACLAVPASMVLLATRQAYALSLGDLSAGDAASGVRAALEQGASVAVSLLGRPDGFLGNPKVRIPLPGYLENGAKMLRMVGQGGRIDELVTAMNRAAEQAVPASRELLVSAVRSMSVADAKGILTGGETSVTQFFVGKTRAPLTERFLPLVTAATVKVQLADKYNRLAGKAADYGLVKQEDANIQRYVTGKSLDGLYLVIGEEERKIRQDPVGSGSAILRKVFGALR</sequence>
<evidence type="ECO:0000313" key="3">
    <source>
        <dbReference type="Proteomes" id="UP001226867"/>
    </source>
</evidence>
<feature type="signal peptide" evidence="1">
    <location>
        <begin position="1"/>
        <end position="27"/>
    </location>
</feature>
<evidence type="ECO:0008006" key="4">
    <source>
        <dbReference type="Google" id="ProtNLM"/>
    </source>
</evidence>